<keyword evidence="2" id="KW-1185">Reference proteome</keyword>
<dbReference type="EMBL" id="FPBX01000003">
    <property type="protein sequence ID" value="SFU40540.1"/>
    <property type="molecule type" value="Genomic_DNA"/>
</dbReference>
<dbReference type="AlphaFoldDB" id="A0A1I7FWL7"/>
<dbReference type="OrthoDB" id="9808668at2"/>
<dbReference type="InterPro" id="IPR058120">
    <property type="entry name" value="MADS7"/>
</dbReference>
<dbReference type="NCBIfam" id="NF047733">
    <property type="entry name" value="antiphage_MADS7"/>
    <property type="match status" value="1"/>
</dbReference>
<evidence type="ECO:0000313" key="1">
    <source>
        <dbReference type="EMBL" id="SFU40540.1"/>
    </source>
</evidence>
<dbReference type="Proteomes" id="UP000183656">
    <property type="component" value="Unassembled WGS sequence"/>
</dbReference>
<protein>
    <submittedName>
        <fullName evidence="1">Uncharacterized protein</fullName>
    </submittedName>
</protein>
<dbReference type="Pfam" id="PF26611">
    <property type="entry name" value="MAD7"/>
    <property type="match status" value="1"/>
</dbReference>
<proteinExistence type="predicted"/>
<evidence type="ECO:0000313" key="2">
    <source>
        <dbReference type="Proteomes" id="UP000183656"/>
    </source>
</evidence>
<name>A0A1I7FWL7_9BURK</name>
<reference evidence="1 2" key="1">
    <citation type="submission" date="2016-10" db="EMBL/GenBank/DDBJ databases">
        <authorList>
            <person name="de Groot N.N."/>
        </authorList>
    </citation>
    <scope>NUCLEOTIDE SEQUENCE [LARGE SCALE GENOMIC DNA]</scope>
    <source>
        <strain evidence="1 2">R-24608</strain>
    </source>
</reference>
<sequence length="557" mass="63491">MALQKKDREFRLPKISYLDFKTIEMDRVLTGLFERLEHGGYPSVFRDKRELTVEKFVADILEANDRFLGFSQHRDIVTRWVETHLMDIVNRGRKNAAVAGPRPLHGYTYRFRNPKHSRDYGAAQHLYQMLYHARQRSGHNAIEHLKSFFFDGFDKLTRELNDKALTDIETGTLLHFLSQRKDTADTRAGGDRFAPVCIGAADLMAEDIQRLLFYKSFMPRSVMVEYLKVLLAFHLALYHLRLLKLLPAWQKLGGANALCAEATCPVKPREPHQPQGDCPYKLGLFVDLSGNAESDTVALAERSADGYYRRIPGFVRAYFVAKKLDEFSEHLVRRGKVIRPLNSVFSVGELYGLQGEPFAEERDKFFGERLAGLLESLSEGDAGLDSEVEAITKMGLSDFETYIEILVALRGAFHRKYIIESLDSTMLKNRPGALLAQTRARNAPRRFTLDSRLLEVLLQIAVLRPGGDKGYFTGEMRIDDLLAFLRERYGLYIDQLPPGEGFAAPTIDERKALRSNVQAFTARLREIGFYRDLSDAYVTQTVVPRYTIAEKLEGART</sequence>
<organism evidence="1 2">
    <name type="scientific">Paenacidovorax caeni</name>
    <dbReference type="NCBI Taxonomy" id="343013"/>
    <lineage>
        <taxon>Bacteria</taxon>
        <taxon>Pseudomonadati</taxon>
        <taxon>Pseudomonadota</taxon>
        <taxon>Betaproteobacteria</taxon>
        <taxon>Burkholderiales</taxon>
        <taxon>Comamonadaceae</taxon>
        <taxon>Paenacidovorax</taxon>
    </lineage>
</organism>
<accession>A0A1I7FWL7</accession>
<dbReference type="STRING" id="343013.SAMN04489707_100391"/>
<dbReference type="RefSeq" id="WP_054254669.1">
    <property type="nucleotide sequence ID" value="NZ_CYIG01000001.1"/>
</dbReference>
<gene>
    <name evidence="1" type="ORF">SAMN04489707_100391</name>
</gene>